<evidence type="ECO:0008006" key="3">
    <source>
        <dbReference type="Google" id="ProtNLM"/>
    </source>
</evidence>
<protein>
    <recommendedName>
        <fullName evidence="3">Lipoprotein</fullName>
    </recommendedName>
</protein>
<comment type="caution">
    <text evidence="1">The sequence shown here is derived from an EMBL/GenBank/DDBJ whole genome shotgun (WGS) entry which is preliminary data.</text>
</comment>
<accession>A0A4Q9QPQ5</accession>
<organism evidence="1 2">
    <name type="scientific">Phytopseudomonas daroniae</name>
    <dbReference type="NCBI Taxonomy" id="2487519"/>
    <lineage>
        <taxon>Bacteria</taxon>
        <taxon>Pseudomonadati</taxon>
        <taxon>Pseudomonadota</taxon>
        <taxon>Gammaproteobacteria</taxon>
        <taxon>Pseudomonadales</taxon>
        <taxon>Pseudomonadaceae</taxon>
        <taxon>Phytopseudomonas</taxon>
    </lineage>
</organism>
<reference evidence="1 2" key="1">
    <citation type="submission" date="2018-06" db="EMBL/GenBank/DDBJ databases">
        <title>Three novel Pseudomonas species isolated from symptomatic oak.</title>
        <authorList>
            <person name="Bueno-Gonzalez V."/>
            <person name="Brady C."/>
        </authorList>
    </citation>
    <scope>NUCLEOTIDE SEQUENCE [LARGE SCALE GENOMIC DNA]</scope>
    <source>
        <strain evidence="1 2">P9A</strain>
    </source>
</reference>
<sequence>MPLLRPSIFLLLILAITGCSTKAFFKLPEHSTVSINERSEQHSQGLVKVRPFFWNRSSGVPYKLTSATGETLSEGKLRTRFRVVSIFWPPYSIIYWPMGFRESCYDLTGVTPGSCLPNDQMLLRKEYRDTH</sequence>
<name>A0A4Q9QPQ5_9GAMM</name>
<evidence type="ECO:0000313" key="1">
    <source>
        <dbReference type="EMBL" id="TBU81504.1"/>
    </source>
</evidence>
<dbReference type="OrthoDB" id="5568078at2"/>
<dbReference type="RefSeq" id="WP_131179305.1">
    <property type="nucleotide sequence ID" value="NZ_QJUI01000005.1"/>
</dbReference>
<keyword evidence="2" id="KW-1185">Reference proteome</keyword>
<proteinExistence type="predicted"/>
<dbReference type="EMBL" id="QJUI01000005">
    <property type="protein sequence ID" value="TBU81504.1"/>
    <property type="molecule type" value="Genomic_DNA"/>
</dbReference>
<evidence type="ECO:0000313" key="2">
    <source>
        <dbReference type="Proteomes" id="UP000292302"/>
    </source>
</evidence>
<dbReference type="Proteomes" id="UP000292302">
    <property type="component" value="Unassembled WGS sequence"/>
</dbReference>
<dbReference type="AlphaFoldDB" id="A0A4Q9QPQ5"/>
<gene>
    <name evidence="1" type="ORF">DNK06_06900</name>
</gene>
<dbReference type="PROSITE" id="PS51257">
    <property type="entry name" value="PROKAR_LIPOPROTEIN"/>
    <property type="match status" value="1"/>
</dbReference>